<dbReference type="GO" id="GO:0046428">
    <property type="term" value="F:1,4-dihydroxy-2-naphthoate polyprenyltransferase activity"/>
    <property type="evidence" value="ECO:0007669"/>
    <property type="project" value="UniProtKB-UniRule"/>
</dbReference>
<dbReference type="Gene3D" id="1.10.357.140">
    <property type="entry name" value="UbiA prenyltransferase"/>
    <property type="match status" value="1"/>
</dbReference>
<dbReference type="NCBIfam" id="TIGR00751">
    <property type="entry name" value="menA"/>
    <property type="match status" value="1"/>
</dbReference>
<evidence type="ECO:0000313" key="11">
    <source>
        <dbReference type="Proteomes" id="UP000650224"/>
    </source>
</evidence>
<dbReference type="CDD" id="cd13962">
    <property type="entry name" value="PT_UbiA_UBIAD1"/>
    <property type="match status" value="1"/>
</dbReference>
<keyword evidence="5 8" id="KW-0812">Transmembrane</keyword>
<evidence type="ECO:0000256" key="1">
    <source>
        <dbReference type="ARBA" id="ARBA00004141"/>
    </source>
</evidence>
<feature type="transmembrane region" description="Helical" evidence="8">
    <location>
        <begin position="177"/>
        <end position="196"/>
    </location>
</feature>
<comment type="caution">
    <text evidence="10">The sequence shown here is derived from an EMBL/GenBank/DDBJ whole genome shotgun (WGS) entry which is preliminary data.</text>
</comment>
<proteinExistence type="inferred from homology"/>
<gene>
    <name evidence="8" type="primary">menA</name>
    <name evidence="10" type="ORF">H9627_04240</name>
</gene>
<comment type="pathway">
    <text evidence="8">Quinol/quinone metabolism; menaquinone biosynthesis; menaquinol from 1,4-dihydroxy-2-naphthoate: step 1/2.</text>
</comment>
<evidence type="ECO:0000256" key="7">
    <source>
        <dbReference type="ARBA" id="ARBA00023136"/>
    </source>
</evidence>
<evidence type="ECO:0000256" key="9">
    <source>
        <dbReference type="NCBIfam" id="TIGR00751"/>
    </source>
</evidence>
<name>A0A8I0HI88_9CORY</name>
<keyword evidence="3 8" id="KW-1003">Cell membrane</keyword>
<dbReference type="HAMAP" id="MF_01937">
    <property type="entry name" value="MenA_1"/>
    <property type="match status" value="1"/>
</dbReference>
<evidence type="ECO:0000256" key="2">
    <source>
        <dbReference type="ARBA" id="ARBA00022428"/>
    </source>
</evidence>
<keyword evidence="2 8" id="KW-0474">Menaquinone biosynthesis</keyword>
<dbReference type="PANTHER" id="PTHR13929:SF0">
    <property type="entry name" value="UBIA PRENYLTRANSFERASE DOMAIN-CONTAINING PROTEIN 1"/>
    <property type="match status" value="1"/>
</dbReference>
<keyword evidence="11" id="KW-1185">Reference proteome</keyword>
<dbReference type="PIRSF" id="PIRSF005355">
    <property type="entry name" value="UBIAD1"/>
    <property type="match status" value="1"/>
</dbReference>
<dbReference type="EC" id="2.5.1.74" evidence="8 9"/>
<dbReference type="Pfam" id="PF01040">
    <property type="entry name" value="UbiA"/>
    <property type="match status" value="1"/>
</dbReference>
<dbReference type="NCBIfam" id="NF004751">
    <property type="entry name" value="PRK06080.1-3"/>
    <property type="match status" value="1"/>
</dbReference>
<accession>A0A8I0HI88</accession>
<protein>
    <recommendedName>
        <fullName evidence="8 9">1,4-dihydroxy-2-naphthoate octaprenyltransferase</fullName>
        <shortName evidence="8">DHNA-octaprenyltransferase</shortName>
        <ecNumber evidence="8 9">2.5.1.74</ecNumber>
    </recommendedName>
</protein>
<dbReference type="AlphaFoldDB" id="A0A8I0HI88"/>
<sequence length="303" mass="31294">MSSTAADHSRPTPAQWMAGARPRTWANAFAPVIAGSGVAAHHDSFVWWKALLALVVAWALIIGVNYANDYSDGIKGTDEDRTGPLRLTGSGLARPAHVKRAAFLSFGVAGVAGLVLSLTSAWWLVLIGVLCVLGAWFYTGGSRPYGYMGLGEVAVFIFFGLVAVLGTEFTQTGSVSWAGLAAAVGVGAISAGVNLANNIRDIPTDADAGKITLAVRLGDAGARRLYMVLVSMPFLMSVGLAWVATPFALVGLLVAPLVITGARPVLRGAVGRELIPVIGATGRAMAVWAVVTAVALTLAQVLG</sequence>
<comment type="function">
    <text evidence="8">Conversion of 1,4-dihydroxy-2-naphthoate (DHNA) to demethylmenaquinone (DMK).</text>
</comment>
<dbReference type="InterPro" id="IPR044878">
    <property type="entry name" value="UbiA_sf"/>
</dbReference>
<organism evidence="10 11">
    <name type="scientific">Corynebacterium gallinarum</name>
    <dbReference type="NCBI Taxonomy" id="2762214"/>
    <lineage>
        <taxon>Bacteria</taxon>
        <taxon>Bacillati</taxon>
        <taxon>Actinomycetota</taxon>
        <taxon>Actinomycetes</taxon>
        <taxon>Mycobacteriales</taxon>
        <taxon>Corynebacteriaceae</taxon>
        <taxon>Corynebacterium</taxon>
    </lineage>
</organism>
<evidence type="ECO:0000256" key="4">
    <source>
        <dbReference type="ARBA" id="ARBA00022679"/>
    </source>
</evidence>
<dbReference type="GO" id="GO:0005886">
    <property type="term" value="C:plasma membrane"/>
    <property type="evidence" value="ECO:0007669"/>
    <property type="project" value="UniProtKB-SubCell"/>
</dbReference>
<dbReference type="InterPro" id="IPR000537">
    <property type="entry name" value="UbiA_prenyltransferase"/>
</dbReference>
<keyword evidence="6 8" id="KW-1133">Transmembrane helix</keyword>
<feature type="transmembrane region" description="Helical" evidence="8">
    <location>
        <begin position="278"/>
        <end position="302"/>
    </location>
</feature>
<dbReference type="GO" id="GO:0042371">
    <property type="term" value="P:vitamin K biosynthetic process"/>
    <property type="evidence" value="ECO:0007669"/>
    <property type="project" value="TreeGrafter"/>
</dbReference>
<dbReference type="Proteomes" id="UP000650224">
    <property type="component" value="Unassembled WGS sequence"/>
</dbReference>
<evidence type="ECO:0000256" key="8">
    <source>
        <dbReference type="HAMAP-Rule" id="MF_01937"/>
    </source>
</evidence>
<feature type="transmembrane region" description="Helical" evidence="8">
    <location>
        <begin position="98"/>
        <end position="115"/>
    </location>
</feature>
<evidence type="ECO:0000256" key="3">
    <source>
        <dbReference type="ARBA" id="ARBA00022475"/>
    </source>
</evidence>
<feature type="transmembrane region" description="Helical" evidence="8">
    <location>
        <begin position="145"/>
        <end position="165"/>
    </location>
</feature>
<comment type="similarity">
    <text evidence="8">Belongs to the MenA family. Type 1 subfamily.</text>
</comment>
<feature type="transmembrane region" description="Helical" evidence="8">
    <location>
        <begin position="46"/>
        <end position="67"/>
    </location>
</feature>
<dbReference type="PANTHER" id="PTHR13929">
    <property type="entry name" value="1,4-DIHYDROXY-2-NAPHTHOATE OCTAPRENYLTRANSFERASE"/>
    <property type="match status" value="1"/>
</dbReference>
<evidence type="ECO:0000256" key="5">
    <source>
        <dbReference type="ARBA" id="ARBA00022692"/>
    </source>
</evidence>
<dbReference type="UniPathway" id="UPA00079">
    <property type="reaction ID" value="UER00168"/>
</dbReference>
<keyword evidence="7 8" id="KW-0472">Membrane</keyword>
<reference evidence="10 11" key="1">
    <citation type="submission" date="2020-08" db="EMBL/GenBank/DDBJ databases">
        <title>A Genomic Blueprint of the Chicken Gut Microbiome.</title>
        <authorList>
            <person name="Gilroy R."/>
            <person name="Ravi A."/>
            <person name="Getino M."/>
            <person name="Pursley I."/>
            <person name="Horton D.L."/>
            <person name="Alikhan N.-F."/>
            <person name="Baker D."/>
            <person name="Gharbi K."/>
            <person name="Hall N."/>
            <person name="Watson M."/>
            <person name="Adriaenssens E.M."/>
            <person name="Foster-Nyarko E."/>
            <person name="Jarju S."/>
            <person name="Secka A."/>
            <person name="Antonio M."/>
            <person name="Oren A."/>
            <person name="Chaudhuri R."/>
            <person name="La Ragione R.M."/>
            <person name="Hildebrand F."/>
            <person name="Pallen M.J."/>
        </authorList>
    </citation>
    <scope>NUCLEOTIDE SEQUENCE [LARGE SCALE GENOMIC DNA]</scope>
    <source>
        <strain evidence="10 11">Sa1YVA5</strain>
    </source>
</reference>
<evidence type="ECO:0000256" key="6">
    <source>
        <dbReference type="ARBA" id="ARBA00022989"/>
    </source>
</evidence>
<dbReference type="RefSeq" id="WP_191732763.1">
    <property type="nucleotide sequence ID" value="NZ_JACSPR010000002.1"/>
</dbReference>
<evidence type="ECO:0000313" key="10">
    <source>
        <dbReference type="EMBL" id="MBD8029545.1"/>
    </source>
</evidence>
<dbReference type="InterPro" id="IPR004657">
    <property type="entry name" value="MenA"/>
</dbReference>
<dbReference type="InterPro" id="IPR026046">
    <property type="entry name" value="UBIAD1"/>
</dbReference>
<comment type="subcellular location">
    <subcellularLocation>
        <location evidence="8">Cell membrane</location>
        <topology evidence="8">Multi-pass membrane protein</topology>
    </subcellularLocation>
    <subcellularLocation>
        <location evidence="1">Membrane</location>
        <topology evidence="1">Multi-pass membrane protein</topology>
    </subcellularLocation>
</comment>
<dbReference type="GO" id="GO:0009234">
    <property type="term" value="P:menaquinone biosynthetic process"/>
    <property type="evidence" value="ECO:0007669"/>
    <property type="project" value="UniProtKB-UniRule"/>
</dbReference>
<dbReference type="EMBL" id="JACSPR010000002">
    <property type="protein sequence ID" value="MBD8029545.1"/>
    <property type="molecule type" value="Genomic_DNA"/>
</dbReference>
<feature type="transmembrane region" description="Helical" evidence="8">
    <location>
        <begin position="249"/>
        <end position="266"/>
    </location>
</feature>
<comment type="catalytic activity">
    <reaction evidence="8">
        <text>an all-trans-polyprenyl diphosphate + 1,4-dihydroxy-2-naphthoate + H(+) = a 2-demethylmenaquinol + CO2 + diphosphate</text>
        <dbReference type="Rhea" id="RHEA:26478"/>
        <dbReference type="Rhea" id="RHEA-COMP:9563"/>
        <dbReference type="Rhea" id="RHEA-COMP:9564"/>
        <dbReference type="ChEBI" id="CHEBI:11173"/>
        <dbReference type="ChEBI" id="CHEBI:15378"/>
        <dbReference type="ChEBI" id="CHEBI:16526"/>
        <dbReference type="ChEBI" id="CHEBI:33019"/>
        <dbReference type="ChEBI" id="CHEBI:55437"/>
        <dbReference type="ChEBI" id="CHEBI:58914"/>
        <dbReference type="EC" id="2.5.1.74"/>
    </reaction>
</comment>
<keyword evidence="4 8" id="KW-0808">Transferase</keyword>